<protein>
    <recommendedName>
        <fullName evidence="4">ADP-ribosylglycohydrolase</fullName>
    </recommendedName>
</protein>
<feature type="binding site" evidence="1">
    <location>
        <position position="322"/>
    </location>
    <ligand>
        <name>Mg(2+)</name>
        <dbReference type="ChEBI" id="CHEBI:18420"/>
        <label>1</label>
    </ligand>
</feature>
<accession>A0A819VAK0</accession>
<dbReference type="PANTHER" id="PTHR16222">
    <property type="entry name" value="ADP-RIBOSYLGLYCOHYDROLASE"/>
    <property type="match status" value="1"/>
</dbReference>
<keyword evidence="1" id="KW-0479">Metal-binding</keyword>
<dbReference type="InterPro" id="IPR036705">
    <property type="entry name" value="Ribosyl_crysJ1_sf"/>
</dbReference>
<dbReference type="EMBL" id="CAJOBD010008186">
    <property type="protein sequence ID" value="CAF4106287.1"/>
    <property type="molecule type" value="Genomic_DNA"/>
</dbReference>
<reference evidence="2" key="1">
    <citation type="submission" date="2021-02" db="EMBL/GenBank/DDBJ databases">
        <authorList>
            <person name="Nowell W R."/>
        </authorList>
    </citation>
    <scope>NUCLEOTIDE SEQUENCE</scope>
</reference>
<gene>
    <name evidence="2" type="ORF">JBS370_LOCUS31973</name>
</gene>
<feature type="binding site" evidence="1">
    <location>
        <position position="321"/>
    </location>
    <ligand>
        <name>Mg(2+)</name>
        <dbReference type="ChEBI" id="CHEBI:18420"/>
        <label>1</label>
    </ligand>
</feature>
<dbReference type="GO" id="GO:0046872">
    <property type="term" value="F:metal ion binding"/>
    <property type="evidence" value="ECO:0007669"/>
    <property type="project" value="UniProtKB-KW"/>
</dbReference>
<dbReference type="SUPFAM" id="SSF101478">
    <property type="entry name" value="ADP-ribosylglycohydrolase"/>
    <property type="match status" value="1"/>
</dbReference>
<dbReference type="InterPro" id="IPR005502">
    <property type="entry name" value="Ribosyl_crysJ1"/>
</dbReference>
<feature type="binding site" evidence="1">
    <location>
        <position position="82"/>
    </location>
    <ligand>
        <name>Mg(2+)</name>
        <dbReference type="ChEBI" id="CHEBI:18420"/>
        <label>1</label>
    </ligand>
</feature>
<comment type="cofactor">
    <cofactor evidence="1">
        <name>Mg(2+)</name>
        <dbReference type="ChEBI" id="CHEBI:18420"/>
    </cofactor>
    <text evidence="1">Binds 2 magnesium ions per subunit.</text>
</comment>
<evidence type="ECO:0000256" key="1">
    <source>
        <dbReference type="PIRSR" id="PIRSR605502-1"/>
    </source>
</evidence>
<name>A0A819VAK0_9BILA</name>
<organism evidence="2 3">
    <name type="scientific">Rotaria sordida</name>
    <dbReference type="NCBI Taxonomy" id="392033"/>
    <lineage>
        <taxon>Eukaryota</taxon>
        <taxon>Metazoa</taxon>
        <taxon>Spiralia</taxon>
        <taxon>Gnathifera</taxon>
        <taxon>Rotifera</taxon>
        <taxon>Eurotatoria</taxon>
        <taxon>Bdelloidea</taxon>
        <taxon>Philodinida</taxon>
        <taxon>Philodinidae</taxon>
        <taxon>Rotaria</taxon>
    </lineage>
</organism>
<dbReference type="Gene3D" id="1.10.4080.10">
    <property type="entry name" value="ADP-ribosylation/Crystallin J1"/>
    <property type="match status" value="1"/>
</dbReference>
<feature type="non-terminal residue" evidence="2">
    <location>
        <position position="747"/>
    </location>
</feature>
<comment type="caution">
    <text evidence="2">The sequence shown here is derived from an EMBL/GenBank/DDBJ whole genome shotgun (WGS) entry which is preliminary data.</text>
</comment>
<proteinExistence type="predicted"/>
<dbReference type="Pfam" id="PF03747">
    <property type="entry name" value="ADP_ribosyl_GH"/>
    <property type="match status" value="1"/>
</dbReference>
<dbReference type="PANTHER" id="PTHR16222:SF12">
    <property type="entry name" value="ADP-RIBOSYLGLYCOHYDROLASE-RELATED"/>
    <property type="match status" value="1"/>
</dbReference>
<evidence type="ECO:0008006" key="4">
    <source>
        <dbReference type="Google" id="ProtNLM"/>
    </source>
</evidence>
<evidence type="ECO:0000313" key="3">
    <source>
        <dbReference type="Proteomes" id="UP000663836"/>
    </source>
</evidence>
<feature type="binding site" evidence="1">
    <location>
        <position position="81"/>
    </location>
    <ligand>
        <name>Mg(2+)</name>
        <dbReference type="ChEBI" id="CHEBI:18420"/>
        <label>1</label>
    </ligand>
</feature>
<dbReference type="InterPro" id="IPR050792">
    <property type="entry name" value="ADP-ribosylglycohydrolase"/>
</dbReference>
<dbReference type="Proteomes" id="UP000663836">
    <property type="component" value="Unassembled WGS sequence"/>
</dbReference>
<dbReference type="AlphaFoldDB" id="A0A819VAK0"/>
<feature type="binding site" evidence="1">
    <location>
        <position position="83"/>
    </location>
    <ligand>
        <name>Mg(2+)</name>
        <dbReference type="ChEBI" id="CHEBI:18420"/>
        <label>1</label>
    </ligand>
</feature>
<feature type="binding site" evidence="1">
    <location>
        <position position="319"/>
    </location>
    <ligand>
        <name>Mg(2+)</name>
        <dbReference type="ChEBI" id="CHEBI:18420"/>
        <label>1</label>
    </ligand>
</feature>
<sequence>MVNFPSPNEKVLPHNIKLDKTPSYHEKDEVCDRIIGSLLGLAIGDALGASVEFRPQQYLSANPVRKMEGGGTWGLEAGKWTDDTSMALCLASSLITENCFNPYDQMVRYKWWHKYGYLSSTGHCFDIGQATRQSISEFSQRQKILKIYYRCRSEYEVDRLSLDSVERINDFNINCGDKDSAGNGALMRLAPVPLFYFKNPEYAIEYSARSAYLTHANKKAIDACRYYAALIIAALYGYHKQELLDNNFYSKHRLWFGQESLHNDILEICQGSYKKGGYEQGIRGKGYIVSALQAALWAFWSDNDSFEKGALAAVNLGDDTDTTAAIYCQLAGAYYGYKQIPKDWLEKVYARDLIVSMAEWIHYRGSQLGLEYIKDEYILPMLTSIDNRKVSEEEHQQNLNVSTTSQSNHLKDKTREYKMELSNELCIPNRCLIESTNKCNCSQEKISIYHLKEDSDQCKDESLCIKNDIDQVSDRLNKFQINETKFVKNLEEWRNQAHEIINKYCKLKYDQYIEIIKEEINQSEEFVYSLTCDCDASKDYIDWVKYRIQSINQQLDQFKEFNSKYSPLKIDNSIIDIPDGISHIEKNLSPLKDLFSSSSTNCQTSYILSSSNIIKNQSENESRFYLKSAKQSIKFQYDNWYSLSINETYLLLSEKSNLYLIDKSFKIVKKKSFFQIGIKDICWSKILSRFILISPINIYTLDQKLTSLELSSINLINNYRWEHGTCSDRSLFISTFGEYPFIIEYYL</sequence>
<evidence type="ECO:0000313" key="2">
    <source>
        <dbReference type="EMBL" id="CAF4106287.1"/>
    </source>
</evidence>
<keyword evidence="1" id="KW-0460">Magnesium</keyword>